<dbReference type="EMBL" id="JANTQA010000057">
    <property type="protein sequence ID" value="KAJ3429139.1"/>
    <property type="molecule type" value="Genomic_DNA"/>
</dbReference>
<gene>
    <name evidence="5" type="ORF">M0812_24479</name>
</gene>
<keyword evidence="1" id="KW-0479">Metal-binding</keyword>
<evidence type="ECO:0000259" key="4">
    <source>
        <dbReference type="Pfam" id="PF22600"/>
    </source>
</evidence>
<keyword evidence="2" id="KW-0460">Magnesium</keyword>
<accession>A0AAV7YKC0</accession>
<dbReference type="InterPro" id="IPR002058">
    <property type="entry name" value="PAP_assoc"/>
</dbReference>
<dbReference type="SUPFAM" id="SSF81301">
    <property type="entry name" value="Nucleotidyltransferase"/>
    <property type="match status" value="1"/>
</dbReference>
<evidence type="ECO:0000256" key="2">
    <source>
        <dbReference type="ARBA" id="ARBA00022842"/>
    </source>
</evidence>
<dbReference type="Gene3D" id="3.30.460.10">
    <property type="entry name" value="Beta Polymerase, domain 2"/>
    <property type="match status" value="1"/>
</dbReference>
<dbReference type="GO" id="GO:0046872">
    <property type="term" value="F:metal ion binding"/>
    <property type="evidence" value="ECO:0007669"/>
    <property type="project" value="UniProtKB-KW"/>
</dbReference>
<evidence type="ECO:0000313" key="5">
    <source>
        <dbReference type="EMBL" id="KAJ3429139.1"/>
    </source>
</evidence>
<feature type="domain" description="PAP-associated" evidence="3">
    <location>
        <begin position="263"/>
        <end position="317"/>
    </location>
</feature>
<dbReference type="AlphaFoldDB" id="A0AAV7YKC0"/>
<reference evidence="5" key="1">
    <citation type="submission" date="2022-08" db="EMBL/GenBank/DDBJ databases">
        <title>Novel sulphate-reducing endosymbionts in the free-living metamonad Anaeramoeba.</title>
        <authorList>
            <person name="Jerlstrom-Hultqvist J."/>
            <person name="Cepicka I."/>
            <person name="Gallot-Lavallee L."/>
            <person name="Salas-Leiva D."/>
            <person name="Curtis B.A."/>
            <person name="Zahonova K."/>
            <person name="Pipaliya S."/>
            <person name="Dacks J."/>
            <person name="Roger A.J."/>
        </authorList>
    </citation>
    <scope>NUCLEOTIDE SEQUENCE</scope>
    <source>
        <strain evidence="5">Busselton2</strain>
    </source>
</reference>
<dbReference type="InterPro" id="IPR043519">
    <property type="entry name" value="NT_sf"/>
</dbReference>
<dbReference type="GO" id="GO:0003729">
    <property type="term" value="F:mRNA binding"/>
    <property type="evidence" value="ECO:0007669"/>
    <property type="project" value="TreeGrafter"/>
</dbReference>
<evidence type="ECO:0000313" key="6">
    <source>
        <dbReference type="Proteomes" id="UP001146793"/>
    </source>
</evidence>
<dbReference type="GO" id="GO:0005730">
    <property type="term" value="C:nucleolus"/>
    <property type="evidence" value="ECO:0007669"/>
    <property type="project" value="TreeGrafter"/>
</dbReference>
<dbReference type="Proteomes" id="UP001146793">
    <property type="component" value="Unassembled WGS sequence"/>
</dbReference>
<dbReference type="GO" id="GO:0043634">
    <property type="term" value="P:polyadenylation-dependent ncRNA catabolic process"/>
    <property type="evidence" value="ECO:0007669"/>
    <property type="project" value="TreeGrafter"/>
</dbReference>
<dbReference type="GO" id="GO:0031499">
    <property type="term" value="C:TRAMP complex"/>
    <property type="evidence" value="ECO:0007669"/>
    <property type="project" value="TreeGrafter"/>
</dbReference>
<dbReference type="Pfam" id="PF22600">
    <property type="entry name" value="MTPAP-like_central"/>
    <property type="match status" value="1"/>
</dbReference>
<evidence type="ECO:0000256" key="1">
    <source>
        <dbReference type="ARBA" id="ARBA00022723"/>
    </source>
</evidence>
<dbReference type="CDD" id="cd05402">
    <property type="entry name" value="NT_PAP_TUTase"/>
    <property type="match status" value="1"/>
</dbReference>
<dbReference type="InterPro" id="IPR045862">
    <property type="entry name" value="Trf4-like"/>
</dbReference>
<dbReference type="GO" id="GO:0031123">
    <property type="term" value="P:RNA 3'-end processing"/>
    <property type="evidence" value="ECO:0007669"/>
    <property type="project" value="TreeGrafter"/>
</dbReference>
<dbReference type="InterPro" id="IPR054708">
    <property type="entry name" value="MTPAP-like_central"/>
</dbReference>
<protein>
    <submittedName>
        <fullName evidence="5">Inactive non-canonical poly(A) RNA polymerase protein trf4-2-related</fullName>
    </submittedName>
</protein>
<feature type="domain" description="Poly(A) RNA polymerase mitochondrial-like central palm" evidence="4">
    <location>
        <begin position="69"/>
        <end position="203"/>
    </location>
</feature>
<comment type="caution">
    <text evidence="5">The sequence shown here is derived from an EMBL/GenBank/DDBJ whole genome shotgun (WGS) entry which is preliminary data.</text>
</comment>
<proteinExistence type="predicted"/>
<dbReference type="SUPFAM" id="SSF81631">
    <property type="entry name" value="PAP/OAS1 substrate-binding domain"/>
    <property type="match status" value="1"/>
</dbReference>
<organism evidence="5 6">
    <name type="scientific">Anaeramoeba flamelloides</name>
    <dbReference type="NCBI Taxonomy" id="1746091"/>
    <lineage>
        <taxon>Eukaryota</taxon>
        <taxon>Metamonada</taxon>
        <taxon>Anaeramoebidae</taxon>
        <taxon>Anaeramoeba</taxon>
    </lineage>
</organism>
<name>A0AAV7YKC0_9EUKA</name>
<dbReference type="PANTHER" id="PTHR23092">
    <property type="entry name" value="POLY(A) RNA POLYMERASE"/>
    <property type="match status" value="1"/>
</dbReference>
<dbReference type="Pfam" id="PF03828">
    <property type="entry name" value="PAP_assoc"/>
    <property type="match status" value="1"/>
</dbReference>
<dbReference type="Gene3D" id="1.10.1410.10">
    <property type="match status" value="1"/>
</dbReference>
<sequence>MEFESLPSSPVESAFNEKEFETRKKYYMELSKTVKRKFQKKNFCNHLYQSQKVYKPKYHYFHDNKSFCLHAEIIDFVKWIAPTEKSQQIRLDLIKRIKKAIRGLWENCIIETYGSFESKTYLPKSDIDLSVFLKNRENESELVMELGKYLRRDDNFEKNKFKNIRWVLNARVPIVKFLDEKTCIDVDISFNSRLGKENCKLIKRLLTSFPALRPLLFVLKHFLSVHFLDKPFFGGLSTYTLILMITSHLQLHPSHQTKNITVNLGTLLIDFFEVYSKFNFITTGISTNGKGRYFNKILMCVFDIQNPTTFYVQDPIQIFSNAARSSYDILTFLKSCSYAKENLTKNHYLVSIFKTNFIRDQSGNPILNQKLIKYRRLRNYFVRSSFHGIQKKKIFEKRILKVDENKKEKTTLNPNLKKSKSKIGKKSENRNTIRNQNIKINGYRFRNRNGYQNEYQNEEMSGDKDGKIPFCDGKVEHHICVEGKNKNNNNNSLKIPSGNIINNLDQNDLEMTLKNKSQSINTNILKNITTESRKRKCSSMPINNDNKLF</sequence>
<dbReference type="GO" id="GO:1990817">
    <property type="term" value="F:poly(A) RNA polymerase activity"/>
    <property type="evidence" value="ECO:0007669"/>
    <property type="project" value="InterPro"/>
</dbReference>
<evidence type="ECO:0000259" key="3">
    <source>
        <dbReference type="Pfam" id="PF03828"/>
    </source>
</evidence>
<dbReference type="PANTHER" id="PTHR23092:SF15">
    <property type="entry name" value="INACTIVE NON-CANONICAL POLY(A) RNA POLYMERASE PROTEIN TRF4-2-RELATED"/>
    <property type="match status" value="1"/>
</dbReference>